<sequence>MIVGLFKSAEEEDSVEDTFGFSASSTLSAAFWTFFSTWCFIVSATWFVSDCGGGAGSAVELQEDNAMLKRENRGM</sequence>
<dbReference type="RefSeq" id="WP_103847428.1">
    <property type="nucleotide sequence ID" value="NZ_PKRU02000028.1"/>
</dbReference>
<gene>
    <name evidence="2" type="ORF">C0030_004570</name>
</gene>
<keyword evidence="1" id="KW-0472">Membrane</keyword>
<dbReference type="EMBL" id="PKRU02000028">
    <property type="protein sequence ID" value="RPD36982.1"/>
    <property type="molecule type" value="Genomic_DNA"/>
</dbReference>
<organism evidence="2 3">
    <name type="scientific">Candidatus Liberibacter solanacearum</name>
    <dbReference type="NCBI Taxonomy" id="556287"/>
    <lineage>
        <taxon>Bacteria</taxon>
        <taxon>Pseudomonadati</taxon>
        <taxon>Pseudomonadota</taxon>
        <taxon>Alphaproteobacteria</taxon>
        <taxon>Hyphomicrobiales</taxon>
        <taxon>Rhizobiaceae</taxon>
        <taxon>Liberibacter</taxon>
    </lineage>
</organism>
<accession>A0A424FLF9</accession>
<protein>
    <submittedName>
        <fullName evidence="2">Uncharacterized protein</fullName>
    </submittedName>
</protein>
<evidence type="ECO:0000313" key="3">
    <source>
        <dbReference type="Proteomes" id="UP000236895"/>
    </source>
</evidence>
<comment type="caution">
    <text evidence="2">The sequence shown here is derived from an EMBL/GenBank/DDBJ whole genome shotgun (WGS) entry which is preliminary data.</text>
</comment>
<evidence type="ECO:0000313" key="2">
    <source>
        <dbReference type="EMBL" id="RPD36982.1"/>
    </source>
</evidence>
<feature type="transmembrane region" description="Helical" evidence="1">
    <location>
        <begin position="29"/>
        <end position="48"/>
    </location>
</feature>
<dbReference type="AlphaFoldDB" id="A0A424FLF9"/>
<reference evidence="2 3" key="1">
    <citation type="submission" date="2018-11" db="EMBL/GenBank/DDBJ databases">
        <title>Genome Analysis of Haplotype D of Candidatus Liberibacter Solanacearum.</title>
        <authorList>
            <person name="Katsir L."/>
            <person name="Ruan Z."/>
            <person name="Santos Garcia D."/>
            <person name="Piasezky A."/>
            <person name="Jiang J."/>
            <person name="Sela N."/>
            <person name="Freilich S."/>
            <person name="Bahar O."/>
        </authorList>
    </citation>
    <scope>NUCLEOTIDE SEQUENCE [LARGE SCALE GENOMIC DNA]</scope>
    <source>
        <strain evidence="3">haplotype D1</strain>
    </source>
</reference>
<proteinExistence type="predicted"/>
<dbReference type="Proteomes" id="UP000236895">
    <property type="component" value="Unassembled WGS sequence"/>
</dbReference>
<name>A0A424FLF9_9HYPH</name>
<keyword evidence="1" id="KW-1133">Transmembrane helix</keyword>
<keyword evidence="1" id="KW-0812">Transmembrane</keyword>
<evidence type="ECO:0000256" key="1">
    <source>
        <dbReference type="SAM" id="Phobius"/>
    </source>
</evidence>